<dbReference type="PROSITE" id="PS50931">
    <property type="entry name" value="HTH_LYSR"/>
    <property type="match status" value="1"/>
</dbReference>
<keyword evidence="2" id="KW-0805">Transcription regulation</keyword>
<dbReference type="Proteomes" id="UP001601303">
    <property type="component" value="Unassembled WGS sequence"/>
</dbReference>
<proteinExistence type="inferred from homology"/>
<keyword evidence="7" id="KW-1185">Reference proteome</keyword>
<evidence type="ECO:0000256" key="3">
    <source>
        <dbReference type="ARBA" id="ARBA00023125"/>
    </source>
</evidence>
<dbReference type="EMBL" id="JBIAHM010000002">
    <property type="protein sequence ID" value="MFE9598666.1"/>
    <property type="molecule type" value="Genomic_DNA"/>
</dbReference>
<comment type="similarity">
    <text evidence="1">Belongs to the LysR transcriptional regulatory family.</text>
</comment>
<evidence type="ECO:0000313" key="6">
    <source>
        <dbReference type="EMBL" id="MFE9598666.1"/>
    </source>
</evidence>
<dbReference type="PANTHER" id="PTHR30346:SF29">
    <property type="entry name" value="LYSR SUBSTRATE-BINDING"/>
    <property type="match status" value="1"/>
</dbReference>
<organism evidence="6 7">
    <name type="scientific">Streptomyces hokutonensis</name>
    <dbReference type="NCBI Taxonomy" id="1306990"/>
    <lineage>
        <taxon>Bacteria</taxon>
        <taxon>Bacillati</taxon>
        <taxon>Actinomycetota</taxon>
        <taxon>Actinomycetes</taxon>
        <taxon>Kitasatosporales</taxon>
        <taxon>Streptomycetaceae</taxon>
        <taxon>Streptomyces</taxon>
    </lineage>
</organism>
<feature type="domain" description="HTH lysR-type" evidence="5">
    <location>
        <begin position="5"/>
        <end position="62"/>
    </location>
</feature>
<dbReference type="Gene3D" id="3.40.190.10">
    <property type="entry name" value="Periplasmic binding protein-like II"/>
    <property type="match status" value="2"/>
</dbReference>
<name>A0ABW6LXP4_9ACTN</name>
<dbReference type="InterPro" id="IPR000847">
    <property type="entry name" value="LysR_HTH_N"/>
</dbReference>
<gene>
    <name evidence="6" type="ORF">ACFYNQ_08780</name>
</gene>
<evidence type="ECO:0000259" key="5">
    <source>
        <dbReference type="PROSITE" id="PS50931"/>
    </source>
</evidence>
<sequence length="314" mass="34091">MARHFDLHRLRLLRELKHRGTITAVAAAMSYSHSAVSQQLTVLEDELGTRLLEPDGRRVRLTAQGEVLVEHVEAVLERLDRADADLARAAGHLAGTLRVATFQTVMVALMPFVLTTLRGAHPRLTVELAHADPDVALSGLQVREFDLVVDEVFAGQPLVRSTAVEQDVLHRDPLRLALPSAGAGPTGAERVADLAAADWVMEPAGSPAREWSERICHAAGFRPNVRFESPDMLVHERLVRGGHAVAFLPDLYWVDTVPTVRLRELPDGGYRDIICSVRAGTSDNPSVKATSKALHAACAVAENTITANLAAQPH</sequence>
<dbReference type="InterPro" id="IPR036388">
    <property type="entry name" value="WH-like_DNA-bd_sf"/>
</dbReference>
<keyword evidence="3" id="KW-0238">DNA-binding</keyword>
<keyword evidence="4" id="KW-0804">Transcription</keyword>
<dbReference type="InterPro" id="IPR036390">
    <property type="entry name" value="WH_DNA-bd_sf"/>
</dbReference>
<accession>A0ABW6LXP4</accession>
<dbReference type="Pfam" id="PF00126">
    <property type="entry name" value="HTH_1"/>
    <property type="match status" value="1"/>
</dbReference>
<comment type="caution">
    <text evidence="6">The sequence shown here is derived from an EMBL/GenBank/DDBJ whole genome shotgun (WGS) entry which is preliminary data.</text>
</comment>
<evidence type="ECO:0000256" key="4">
    <source>
        <dbReference type="ARBA" id="ARBA00023163"/>
    </source>
</evidence>
<protein>
    <submittedName>
        <fullName evidence="6">LysR substrate-binding domain-containing protein</fullName>
    </submittedName>
</protein>
<dbReference type="Gene3D" id="1.10.10.10">
    <property type="entry name" value="Winged helix-like DNA-binding domain superfamily/Winged helix DNA-binding domain"/>
    <property type="match status" value="1"/>
</dbReference>
<evidence type="ECO:0000256" key="1">
    <source>
        <dbReference type="ARBA" id="ARBA00009437"/>
    </source>
</evidence>
<dbReference type="RefSeq" id="WP_388104167.1">
    <property type="nucleotide sequence ID" value="NZ_JBIAHM010000002.1"/>
</dbReference>
<dbReference type="SUPFAM" id="SSF53850">
    <property type="entry name" value="Periplasmic binding protein-like II"/>
    <property type="match status" value="1"/>
</dbReference>
<dbReference type="PANTHER" id="PTHR30346">
    <property type="entry name" value="TRANSCRIPTIONAL DUAL REGULATOR HCAR-RELATED"/>
    <property type="match status" value="1"/>
</dbReference>
<dbReference type="InterPro" id="IPR005119">
    <property type="entry name" value="LysR_subst-bd"/>
</dbReference>
<reference evidence="6 7" key="1">
    <citation type="submission" date="2024-10" db="EMBL/GenBank/DDBJ databases">
        <title>The Natural Products Discovery Center: Release of the First 8490 Sequenced Strains for Exploring Actinobacteria Biosynthetic Diversity.</title>
        <authorList>
            <person name="Kalkreuter E."/>
            <person name="Kautsar S.A."/>
            <person name="Yang D."/>
            <person name="Bader C.D."/>
            <person name="Teijaro C.N."/>
            <person name="Fluegel L."/>
            <person name="Davis C.M."/>
            <person name="Simpson J.R."/>
            <person name="Lauterbach L."/>
            <person name="Steele A.D."/>
            <person name="Gui C."/>
            <person name="Meng S."/>
            <person name="Li G."/>
            <person name="Viehrig K."/>
            <person name="Ye F."/>
            <person name="Su P."/>
            <person name="Kiefer A.F."/>
            <person name="Nichols A."/>
            <person name="Cepeda A.J."/>
            <person name="Yan W."/>
            <person name="Fan B."/>
            <person name="Jiang Y."/>
            <person name="Adhikari A."/>
            <person name="Zheng C.-J."/>
            <person name="Schuster L."/>
            <person name="Cowan T.M."/>
            <person name="Smanski M.J."/>
            <person name="Chevrette M.G."/>
            <person name="De Carvalho L.P.S."/>
            <person name="Shen B."/>
        </authorList>
    </citation>
    <scope>NUCLEOTIDE SEQUENCE [LARGE SCALE GENOMIC DNA]</scope>
    <source>
        <strain evidence="6 7">NPDC006488</strain>
    </source>
</reference>
<evidence type="ECO:0000313" key="7">
    <source>
        <dbReference type="Proteomes" id="UP001601303"/>
    </source>
</evidence>
<dbReference type="Pfam" id="PF03466">
    <property type="entry name" value="LysR_substrate"/>
    <property type="match status" value="1"/>
</dbReference>
<dbReference type="SUPFAM" id="SSF46785">
    <property type="entry name" value="Winged helix' DNA-binding domain"/>
    <property type="match status" value="1"/>
</dbReference>
<evidence type="ECO:0000256" key="2">
    <source>
        <dbReference type="ARBA" id="ARBA00023015"/>
    </source>
</evidence>